<organism evidence="2 3">
    <name type="scientific">Coregonus suidteri</name>
    <dbReference type="NCBI Taxonomy" id="861788"/>
    <lineage>
        <taxon>Eukaryota</taxon>
        <taxon>Metazoa</taxon>
        <taxon>Chordata</taxon>
        <taxon>Craniata</taxon>
        <taxon>Vertebrata</taxon>
        <taxon>Euteleostomi</taxon>
        <taxon>Actinopterygii</taxon>
        <taxon>Neopterygii</taxon>
        <taxon>Teleostei</taxon>
        <taxon>Protacanthopterygii</taxon>
        <taxon>Salmoniformes</taxon>
        <taxon>Salmonidae</taxon>
        <taxon>Coregoninae</taxon>
        <taxon>Coregonus</taxon>
    </lineage>
</organism>
<feature type="signal peptide" evidence="1">
    <location>
        <begin position="1"/>
        <end position="19"/>
    </location>
</feature>
<reference evidence="2 3" key="1">
    <citation type="submission" date="2021-04" db="EMBL/GenBank/DDBJ databases">
        <authorList>
            <person name="De Guttry C."/>
            <person name="Zahm M."/>
            <person name="Klopp C."/>
            <person name="Cabau C."/>
            <person name="Louis A."/>
            <person name="Berthelot C."/>
            <person name="Parey E."/>
            <person name="Roest Crollius H."/>
            <person name="Montfort J."/>
            <person name="Robinson-Rechavi M."/>
            <person name="Bucao C."/>
            <person name="Bouchez O."/>
            <person name="Gislard M."/>
            <person name="Lluch J."/>
            <person name="Milhes M."/>
            <person name="Lampietro C."/>
            <person name="Lopez Roques C."/>
            <person name="Donnadieu C."/>
            <person name="Braasch I."/>
            <person name="Desvignes T."/>
            <person name="Postlethwait J."/>
            <person name="Bobe J."/>
            <person name="Wedekind C."/>
            <person name="Guiguen Y."/>
        </authorList>
    </citation>
    <scope>NUCLEOTIDE SEQUENCE [LARGE SCALE GENOMIC DNA]</scope>
    <source>
        <strain evidence="2">Cs_M1</strain>
        <tissue evidence="2">Blood</tissue>
    </source>
</reference>
<accession>A0AAN8QR53</accession>
<feature type="chain" id="PRO_5042856851" description="Secreted protein" evidence="1">
    <location>
        <begin position="20"/>
        <end position="77"/>
    </location>
</feature>
<evidence type="ECO:0000313" key="3">
    <source>
        <dbReference type="Proteomes" id="UP001356427"/>
    </source>
</evidence>
<dbReference type="AlphaFoldDB" id="A0AAN8QR53"/>
<dbReference type="EMBL" id="JAGTTL010000029">
    <property type="protein sequence ID" value="KAK6298732.1"/>
    <property type="molecule type" value="Genomic_DNA"/>
</dbReference>
<evidence type="ECO:0000256" key="1">
    <source>
        <dbReference type="SAM" id="SignalP"/>
    </source>
</evidence>
<keyword evidence="1" id="KW-0732">Signal</keyword>
<dbReference type="Proteomes" id="UP001356427">
    <property type="component" value="Unassembled WGS sequence"/>
</dbReference>
<name>A0AAN8QR53_9TELE</name>
<gene>
    <name evidence="2" type="ORF">J4Q44_G00302420</name>
</gene>
<keyword evidence="3" id="KW-1185">Reference proteome</keyword>
<comment type="caution">
    <text evidence="2">The sequence shown here is derived from an EMBL/GenBank/DDBJ whole genome shotgun (WGS) entry which is preliminary data.</text>
</comment>
<evidence type="ECO:0008006" key="4">
    <source>
        <dbReference type="Google" id="ProtNLM"/>
    </source>
</evidence>
<sequence>MWYQAALKLLLLSPIRVLGKKDIMSFFLFILISWRSGEREDHRRTHTVSIQPKYIYWVRSKQTDTERILLLVLLSGQ</sequence>
<evidence type="ECO:0000313" key="2">
    <source>
        <dbReference type="EMBL" id="KAK6298732.1"/>
    </source>
</evidence>
<proteinExistence type="predicted"/>
<protein>
    <recommendedName>
        <fullName evidence="4">Secreted protein</fullName>
    </recommendedName>
</protein>